<dbReference type="EMBL" id="LVVM01005051">
    <property type="protein sequence ID" value="OJA11481.1"/>
    <property type="molecule type" value="Genomic_DNA"/>
</dbReference>
<dbReference type="GO" id="GO:0140662">
    <property type="term" value="F:ATP-dependent protein folding chaperone"/>
    <property type="evidence" value="ECO:0007669"/>
    <property type="project" value="InterPro"/>
</dbReference>
<feature type="non-terminal residue" evidence="3">
    <location>
        <position position="94"/>
    </location>
</feature>
<dbReference type="Gene3D" id="2.60.34.10">
    <property type="entry name" value="Substrate Binding Domain Of DNAk, Chain A, domain 1"/>
    <property type="match status" value="1"/>
</dbReference>
<dbReference type="InterPro" id="IPR043129">
    <property type="entry name" value="ATPase_NBD"/>
</dbReference>
<keyword evidence="1" id="KW-0547">Nucleotide-binding</keyword>
<keyword evidence="2" id="KW-0067">ATP-binding</keyword>
<dbReference type="OrthoDB" id="3196168at2759"/>
<evidence type="ECO:0000256" key="1">
    <source>
        <dbReference type="ARBA" id="ARBA00022741"/>
    </source>
</evidence>
<dbReference type="InterPro" id="IPR013126">
    <property type="entry name" value="Hsp_70_fam"/>
</dbReference>
<evidence type="ECO:0000256" key="2">
    <source>
        <dbReference type="ARBA" id="ARBA00022840"/>
    </source>
</evidence>
<dbReference type="SUPFAM" id="SSF53067">
    <property type="entry name" value="Actin-like ATPase domain"/>
    <property type="match status" value="1"/>
</dbReference>
<dbReference type="Pfam" id="PF00012">
    <property type="entry name" value="HSP70"/>
    <property type="match status" value="1"/>
</dbReference>
<dbReference type="PRINTS" id="PR00301">
    <property type="entry name" value="HEATSHOCK70"/>
</dbReference>
<keyword evidence="4" id="KW-1185">Reference proteome</keyword>
<name>A0A1J8QD05_9AGAM</name>
<evidence type="ECO:0000313" key="4">
    <source>
        <dbReference type="Proteomes" id="UP000183567"/>
    </source>
</evidence>
<organism evidence="3 4">
    <name type="scientific">Rhizopogon vesiculosus</name>
    <dbReference type="NCBI Taxonomy" id="180088"/>
    <lineage>
        <taxon>Eukaryota</taxon>
        <taxon>Fungi</taxon>
        <taxon>Dikarya</taxon>
        <taxon>Basidiomycota</taxon>
        <taxon>Agaricomycotina</taxon>
        <taxon>Agaricomycetes</taxon>
        <taxon>Agaricomycetidae</taxon>
        <taxon>Boletales</taxon>
        <taxon>Suillineae</taxon>
        <taxon>Rhizopogonaceae</taxon>
        <taxon>Rhizopogon</taxon>
    </lineage>
</organism>
<dbReference type="PANTHER" id="PTHR19375">
    <property type="entry name" value="HEAT SHOCK PROTEIN 70KDA"/>
    <property type="match status" value="1"/>
</dbReference>
<dbReference type="AlphaFoldDB" id="A0A1J8QD05"/>
<protein>
    <submittedName>
        <fullName evidence="3">Uncharacterized protein</fullName>
    </submittedName>
</protein>
<reference evidence="3 4" key="1">
    <citation type="submission" date="2016-03" db="EMBL/GenBank/DDBJ databases">
        <title>Comparative genomics of the ectomycorrhizal sister species Rhizopogon vinicolor and Rhizopogon vesiculosus (Basidiomycota: Boletales) reveals a divergence of the mating type B locus.</title>
        <authorList>
            <person name="Mujic A.B."/>
            <person name="Kuo A."/>
            <person name="Tritt A."/>
            <person name="Lipzen A."/>
            <person name="Chen C."/>
            <person name="Johnson J."/>
            <person name="Sharma A."/>
            <person name="Barry K."/>
            <person name="Grigoriev I.V."/>
            <person name="Spatafora J.W."/>
        </authorList>
    </citation>
    <scope>NUCLEOTIDE SEQUENCE [LARGE SCALE GENOMIC DNA]</scope>
    <source>
        <strain evidence="3 4">AM-OR11-056</strain>
    </source>
</reference>
<dbReference type="Proteomes" id="UP000183567">
    <property type="component" value="Unassembled WGS sequence"/>
</dbReference>
<dbReference type="GO" id="GO:0005524">
    <property type="term" value="F:ATP binding"/>
    <property type="evidence" value="ECO:0007669"/>
    <property type="project" value="UniProtKB-KW"/>
</dbReference>
<comment type="caution">
    <text evidence="3">The sequence shown here is derived from an EMBL/GenBank/DDBJ whole genome shotgun (WGS) entry which is preliminary data.</text>
</comment>
<dbReference type="InterPro" id="IPR029047">
    <property type="entry name" value="HSP70_peptide-bd_sf"/>
</dbReference>
<accession>A0A1J8QD05</accession>
<gene>
    <name evidence="3" type="ORF">AZE42_13422</name>
</gene>
<sequence>MHLNTLSPVKKILWDSKVDKGNVHGIILEPNKSINPDEVIAYGAAFQTAILSSDTSEGTQDLLLFDVPPLLLSIEIAGGVITPLIKRNTTVLTK</sequence>
<proteinExistence type="predicted"/>
<dbReference type="STRING" id="180088.A0A1J8QD05"/>
<evidence type="ECO:0000313" key="3">
    <source>
        <dbReference type="EMBL" id="OJA11481.1"/>
    </source>
</evidence>
<dbReference type="SUPFAM" id="SSF100920">
    <property type="entry name" value="Heat shock protein 70kD (HSP70), peptide-binding domain"/>
    <property type="match status" value="1"/>
</dbReference>